<evidence type="ECO:0000259" key="2">
    <source>
        <dbReference type="Pfam" id="PF12973"/>
    </source>
</evidence>
<organism evidence="3 4">
    <name type="scientific">Saltatorellus ferox</name>
    <dbReference type="NCBI Taxonomy" id="2528018"/>
    <lineage>
        <taxon>Bacteria</taxon>
        <taxon>Pseudomonadati</taxon>
        <taxon>Planctomycetota</taxon>
        <taxon>Planctomycetia</taxon>
        <taxon>Planctomycetia incertae sedis</taxon>
        <taxon>Saltatorellus</taxon>
    </lineage>
</organism>
<dbReference type="AlphaFoldDB" id="A0A518EM50"/>
<dbReference type="InterPro" id="IPR025979">
    <property type="entry name" value="ChrR-like_cupin_dom"/>
</dbReference>
<dbReference type="InterPro" id="IPR011051">
    <property type="entry name" value="RmlC_Cupin_sf"/>
</dbReference>
<dbReference type="InterPro" id="IPR014710">
    <property type="entry name" value="RmlC-like_jellyroll"/>
</dbReference>
<evidence type="ECO:0000256" key="1">
    <source>
        <dbReference type="SAM" id="MobiDB-lite"/>
    </source>
</evidence>
<protein>
    <submittedName>
        <fullName evidence="3">ChrR Cupin-like domain protein</fullName>
    </submittedName>
</protein>
<dbReference type="EMBL" id="CP036434">
    <property type="protein sequence ID" value="QDV05156.1"/>
    <property type="molecule type" value="Genomic_DNA"/>
</dbReference>
<name>A0A518EM50_9BACT</name>
<accession>A0A518EM50</accession>
<dbReference type="Pfam" id="PF12973">
    <property type="entry name" value="Cupin_7"/>
    <property type="match status" value="1"/>
</dbReference>
<gene>
    <name evidence="3" type="ORF">Poly30_06520</name>
</gene>
<reference evidence="3 4" key="1">
    <citation type="submission" date="2019-02" db="EMBL/GenBank/DDBJ databases">
        <title>Deep-cultivation of Planctomycetes and their phenomic and genomic characterization uncovers novel biology.</title>
        <authorList>
            <person name="Wiegand S."/>
            <person name="Jogler M."/>
            <person name="Boedeker C."/>
            <person name="Pinto D."/>
            <person name="Vollmers J."/>
            <person name="Rivas-Marin E."/>
            <person name="Kohn T."/>
            <person name="Peeters S.H."/>
            <person name="Heuer A."/>
            <person name="Rast P."/>
            <person name="Oberbeckmann S."/>
            <person name="Bunk B."/>
            <person name="Jeske O."/>
            <person name="Meyerdierks A."/>
            <person name="Storesund J.E."/>
            <person name="Kallscheuer N."/>
            <person name="Luecker S."/>
            <person name="Lage O.M."/>
            <person name="Pohl T."/>
            <person name="Merkel B.J."/>
            <person name="Hornburger P."/>
            <person name="Mueller R.-W."/>
            <person name="Bruemmer F."/>
            <person name="Labrenz M."/>
            <person name="Spormann A.M."/>
            <person name="Op den Camp H."/>
            <person name="Overmann J."/>
            <person name="Amann R."/>
            <person name="Jetten M.S.M."/>
            <person name="Mascher T."/>
            <person name="Medema M.H."/>
            <person name="Devos D.P."/>
            <person name="Kaster A.-K."/>
            <person name="Ovreas L."/>
            <person name="Rohde M."/>
            <person name="Galperin M.Y."/>
            <person name="Jogler C."/>
        </authorList>
    </citation>
    <scope>NUCLEOTIDE SEQUENCE [LARGE SCALE GENOMIC DNA]</scope>
    <source>
        <strain evidence="3 4">Poly30</strain>
    </source>
</reference>
<feature type="domain" description="ChrR-like cupin" evidence="2">
    <location>
        <begin position="46"/>
        <end position="153"/>
    </location>
</feature>
<proteinExistence type="predicted"/>
<dbReference type="Gene3D" id="2.60.120.10">
    <property type="entry name" value="Jelly Rolls"/>
    <property type="match status" value="1"/>
</dbReference>
<dbReference type="SUPFAM" id="SSF51182">
    <property type="entry name" value="RmlC-like cupins"/>
    <property type="match status" value="1"/>
</dbReference>
<sequence length="160" mass="16905">MSDDRTGGKRVGGTPWDRIRSQLDGDEQLDAELTRMVVESSLPAGAVVVRAQSSDWLPTGVPGVRCKILAGPGSGRSDGKDGEEPSRRVLLMSVDAGAVYPGHEHPDVEETFVLSGDLRVGDLCLGPGDFQSLPGGSFHPPQTSEAGCLCLVICSPHQKR</sequence>
<dbReference type="Proteomes" id="UP000320390">
    <property type="component" value="Chromosome"/>
</dbReference>
<evidence type="ECO:0000313" key="4">
    <source>
        <dbReference type="Proteomes" id="UP000320390"/>
    </source>
</evidence>
<evidence type="ECO:0000313" key="3">
    <source>
        <dbReference type="EMBL" id="QDV05156.1"/>
    </source>
</evidence>
<dbReference type="OrthoDB" id="291562at2"/>
<keyword evidence="4" id="KW-1185">Reference proteome</keyword>
<feature type="region of interest" description="Disordered" evidence="1">
    <location>
        <begin position="1"/>
        <end position="23"/>
    </location>
</feature>
<dbReference type="RefSeq" id="WP_145194579.1">
    <property type="nucleotide sequence ID" value="NZ_CP036434.1"/>
</dbReference>